<dbReference type="EMBL" id="LUKD01000008">
    <property type="protein sequence ID" value="KYG62789.1"/>
    <property type="molecule type" value="Genomic_DNA"/>
</dbReference>
<accession>A0A162FYK8</accession>
<dbReference type="PROSITE" id="PS00409">
    <property type="entry name" value="PROKAR_NTER_METHYL"/>
    <property type="match status" value="1"/>
</dbReference>
<dbReference type="Proteomes" id="UP000075799">
    <property type="component" value="Unassembled WGS sequence"/>
</dbReference>
<gene>
    <name evidence="2" type="ORF">AZI87_16060</name>
</gene>
<keyword evidence="1" id="KW-0812">Transmembrane</keyword>
<dbReference type="RefSeq" id="WP_063209139.1">
    <property type="nucleotide sequence ID" value="NZ_LUKD01000008.1"/>
</dbReference>
<dbReference type="AlphaFoldDB" id="A0A162FYK8"/>
<proteinExistence type="predicted"/>
<comment type="caution">
    <text evidence="2">The sequence shown here is derived from an EMBL/GenBank/DDBJ whole genome shotgun (WGS) entry which is preliminary data.</text>
</comment>
<sequence length="466" mass="48959">MFRITRLLDQKGMSLVEALVGISMIGVVAASAATLMVNVTDSHAVANDKVSLTNISSSLMNVIMNEAAWSVTKTRNSSMACSRTVPSSCASGHKSKVSLFNSEGKQLTHLNNPDWGFYSNGQPCSTYGSNGCNFKAEINWVVKCSNTQSCLYPVEEVSIKFSYAGTRSINTALYDIHALSRSSHAMNSSPFSVCAVKGMSFVGYGRSIASATGGTYTADQHGCISSLAFQGARGSQGPQGPRGPAGIKGKDGVAYYSGSPPATGGSCAGGTLTLHSPDKKNKCVFSYSSAAYGESTTVKLVGSTFGSGPTVDYWADCRTDGTWNYRALCPNANAMTCVQGSQDVKSPNGKNTCRFDWPMGSSGDVHKVSGTNGGSGSAVCPQDSGHWTLSFKCPDDPKKAGITCPAGQESLPSASGDANKHCVWSFNESAPNKTVTAKQYNKNASGHLSAYCNDKGQWVNVQARCD</sequence>
<reference evidence="2 3" key="1">
    <citation type="submission" date="2016-03" db="EMBL/GenBank/DDBJ databases">
        <authorList>
            <person name="Ploux O."/>
        </authorList>
    </citation>
    <scope>NUCLEOTIDE SEQUENCE [LARGE SCALE GENOMIC DNA]</scope>
    <source>
        <strain evidence="2 3">EC13</strain>
    </source>
</reference>
<evidence type="ECO:0000313" key="3">
    <source>
        <dbReference type="Proteomes" id="UP000075799"/>
    </source>
</evidence>
<dbReference type="InterPro" id="IPR012902">
    <property type="entry name" value="N_methyl_site"/>
</dbReference>
<evidence type="ECO:0000256" key="1">
    <source>
        <dbReference type="SAM" id="Phobius"/>
    </source>
</evidence>
<name>A0A162FYK8_BDEBC</name>
<keyword evidence="1" id="KW-1133">Transmembrane helix</keyword>
<evidence type="ECO:0000313" key="2">
    <source>
        <dbReference type="EMBL" id="KYG62789.1"/>
    </source>
</evidence>
<organism evidence="2 3">
    <name type="scientific">Bdellovibrio bacteriovorus</name>
    <dbReference type="NCBI Taxonomy" id="959"/>
    <lineage>
        <taxon>Bacteria</taxon>
        <taxon>Pseudomonadati</taxon>
        <taxon>Bdellovibrionota</taxon>
        <taxon>Bdellovibrionia</taxon>
        <taxon>Bdellovibrionales</taxon>
        <taxon>Pseudobdellovibrionaceae</taxon>
        <taxon>Bdellovibrio</taxon>
    </lineage>
</organism>
<protein>
    <submittedName>
        <fullName evidence="2">Uncharacterized protein</fullName>
    </submittedName>
</protein>
<feature type="transmembrane region" description="Helical" evidence="1">
    <location>
        <begin position="12"/>
        <end position="37"/>
    </location>
</feature>
<keyword evidence="1" id="KW-0472">Membrane</keyword>